<dbReference type="InterPro" id="IPR001753">
    <property type="entry name" value="Enoyl-CoA_hydra/iso"/>
</dbReference>
<comment type="catalytic activity">
    <reaction evidence="6">
        <text>(2R)-ethylmalonyl-CoA + H(+) = butanoyl-CoA + CO2</text>
        <dbReference type="Rhea" id="RHEA:59540"/>
        <dbReference type="ChEBI" id="CHEBI:15378"/>
        <dbReference type="ChEBI" id="CHEBI:16526"/>
        <dbReference type="ChEBI" id="CHEBI:57371"/>
        <dbReference type="ChEBI" id="CHEBI:85316"/>
        <dbReference type="EC" id="4.1.1.94"/>
    </reaction>
    <physiologicalReaction direction="left-to-right" evidence="6">
        <dbReference type="Rhea" id="RHEA:59541"/>
    </physiologicalReaction>
</comment>
<dbReference type="PANTHER" id="PTHR11941">
    <property type="entry name" value="ENOYL-COA HYDRATASE-RELATED"/>
    <property type="match status" value="1"/>
</dbReference>
<dbReference type="PROSITE" id="PS00166">
    <property type="entry name" value="ENOYL_COA_HYDRATASE"/>
    <property type="match status" value="1"/>
</dbReference>
<dbReference type="GO" id="GO:0005829">
    <property type="term" value="C:cytosol"/>
    <property type="evidence" value="ECO:0007669"/>
    <property type="project" value="UniProtKB-SubCell"/>
</dbReference>
<evidence type="ECO:0000256" key="3">
    <source>
        <dbReference type="ARBA" id="ARBA00022490"/>
    </source>
</evidence>
<evidence type="ECO:0000256" key="13">
    <source>
        <dbReference type="RuleBase" id="RU003707"/>
    </source>
</evidence>
<organism evidence="14 15">
    <name type="scientific">Sporosarcina thermotolerans</name>
    <dbReference type="NCBI Taxonomy" id="633404"/>
    <lineage>
        <taxon>Bacteria</taxon>
        <taxon>Bacillati</taxon>
        <taxon>Bacillota</taxon>
        <taxon>Bacilli</taxon>
        <taxon>Bacillales</taxon>
        <taxon>Caryophanaceae</taxon>
        <taxon>Sporosarcina</taxon>
    </lineage>
</organism>
<dbReference type="InterPro" id="IPR018376">
    <property type="entry name" value="Enoyl-CoA_hyd/isom_CS"/>
</dbReference>
<evidence type="ECO:0000256" key="8">
    <source>
        <dbReference type="ARBA" id="ARBA00039903"/>
    </source>
</evidence>
<comment type="subcellular location">
    <subcellularLocation>
        <location evidence="1">Cytoplasm</location>
        <location evidence="1">Cytosol</location>
    </subcellularLocation>
</comment>
<keyword evidence="4" id="KW-0456">Lyase</keyword>
<reference evidence="14 15" key="1">
    <citation type="submission" date="2023-06" db="EMBL/GenBank/DDBJ databases">
        <title>Sporosarcina sp. nov., isolated from Korean traditional fermented seafood 'Jeotgal'.</title>
        <authorList>
            <person name="Yang A.I."/>
            <person name="Shin N.-R."/>
        </authorList>
    </citation>
    <scope>NUCLEOTIDE SEQUENCE [LARGE SCALE GENOMIC DNA]</scope>
    <source>
        <strain evidence="14 15">KCTC43456</strain>
    </source>
</reference>
<gene>
    <name evidence="14" type="ORF">QTL97_02605</name>
</gene>
<dbReference type="CDD" id="cd06558">
    <property type="entry name" value="crotonase-like"/>
    <property type="match status" value="1"/>
</dbReference>
<dbReference type="GO" id="GO:0006635">
    <property type="term" value="P:fatty acid beta-oxidation"/>
    <property type="evidence" value="ECO:0007669"/>
    <property type="project" value="TreeGrafter"/>
</dbReference>
<dbReference type="RefSeq" id="WP_283734619.1">
    <property type="nucleotide sequence ID" value="NZ_CP125968.1"/>
</dbReference>
<evidence type="ECO:0000313" key="14">
    <source>
        <dbReference type="EMBL" id="MDW0115831.1"/>
    </source>
</evidence>
<dbReference type="EC" id="4.1.1.94" evidence="7"/>
<proteinExistence type="inferred from homology"/>
<evidence type="ECO:0000256" key="2">
    <source>
        <dbReference type="ARBA" id="ARBA00005254"/>
    </source>
</evidence>
<evidence type="ECO:0000256" key="1">
    <source>
        <dbReference type="ARBA" id="ARBA00004514"/>
    </source>
</evidence>
<dbReference type="Pfam" id="PF00378">
    <property type="entry name" value="ECH_1"/>
    <property type="match status" value="1"/>
</dbReference>
<evidence type="ECO:0000313" key="15">
    <source>
        <dbReference type="Proteomes" id="UP001271648"/>
    </source>
</evidence>
<evidence type="ECO:0000256" key="5">
    <source>
        <dbReference type="ARBA" id="ARBA00036343"/>
    </source>
</evidence>
<dbReference type="GO" id="GO:0004492">
    <property type="term" value="F:methyl/ethyl malonyl-CoA decarboxylase activity"/>
    <property type="evidence" value="ECO:0007669"/>
    <property type="project" value="UniProtKB-EC"/>
</dbReference>
<evidence type="ECO:0000256" key="6">
    <source>
        <dbReference type="ARBA" id="ARBA00036541"/>
    </source>
</evidence>
<accession>A0AAW9A3U2</accession>
<evidence type="ECO:0000256" key="4">
    <source>
        <dbReference type="ARBA" id="ARBA00023239"/>
    </source>
</evidence>
<evidence type="ECO:0000256" key="12">
    <source>
        <dbReference type="ARBA" id="ARBA00056546"/>
    </source>
</evidence>
<dbReference type="InterPro" id="IPR029045">
    <property type="entry name" value="ClpP/crotonase-like_dom_sf"/>
</dbReference>
<protein>
    <recommendedName>
        <fullName evidence="8">Ethylmalonyl-CoA decarboxylase</fullName>
        <ecNumber evidence="7">4.1.1.94</ecNumber>
    </recommendedName>
    <alternativeName>
        <fullName evidence="10">Enoyl-CoA hydratase domain-containing protein 1</fullName>
    </alternativeName>
    <alternativeName>
        <fullName evidence="9">Methylmalonyl-CoA decarboxylase</fullName>
    </alternativeName>
</protein>
<evidence type="ECO:0000256" key="7">
    <source>
        <dbReference type="ARBA" id="ARBA00038883"/>
    </source>
</evidence>
<dbReference type="PANTHER" id="PTHR11941:SF27">
    <property type="entry name" value="ETHYLMALONYL-COA DECARBOXYLASE"/>
    <property type="match status" value="1"/>
</dbReference>
<dbReference type="SUPFAM" id="SSF52096">
    <property type="entry name" value="ClpP/crotonase"/>
    <property type="match status" value="1"/>
</dbReference>
<comment type="catalytic activity">
    <reaction evidence="11">
        <text>(S)-methylmalonyl-CoA + H(+) = propanoyl-CoA + CO2</text>
        <dbReference type="Rhea" id="RHEA:61340"/>
        <dbReference type="ChEBI" id="CHEBI:15378"/>
        <dbReference type="ChEBI" id="CHEBI:16526"/>
        <dbReference type="ChEBI" id="CHEBI:57327"/>
        <dbReference type="ChEBI" id="CHEBI:57392"/>
        <dbReference type="EC" id="4.1.1.94"/>
    </reaction>
    <physiologicalReaction direction="left-to-right" evidence="11">
        <dbReference type="Rhea" id="RHEA:61341"/>
    </physiologicalReaction>
</comment>
<comment type="caution">
    <text evidence="14">The sequence shown here is derived from an EMBL/GenBank/DDBJ whole genome shotgun (WGS) entry which is preliminary data.</text>
</comment>
<dbReference type="Gene3D" id="3.90.226.10">
    <property type="entry name" value="2-enoyl-CoA Hydratase, Chain A, domain 1"/>
    <property type="match status" value="1"/>
</dbReference>
<name>A0AAW9A3U2_9BACL</name>
<dbReference type="EMBL" id="JAUBDJ010000001">
    <property type="protein sequence ID" value="MDW0115831.1"/>
    <property type="molecule type" value="Genomic_DNA"/>
</dbReference>
<comment type="similarity">
    <text evidence="2 13">Belongs to the enoyl-CoA hydratase/isomerase family.</text>
</comment>
<evidence type="ECO:0000256" key="9">
    <source>
        <dbReference type="ARBA" id="ARBA00042052"/>
    </source>
</evidence>
<comment type="function">
    <text evidence="12">Decarboxylates ethylmalonyl-CoA, a potentially toxic metabolite, to form butyryl-CoA, suggesting it might be involved in metabolite proofreading. Acts preferentially on (S)-ethylmalonyl-CoA but also has some activity on the (R)-isomer. Also has methylmalonyl-CoA decarboxylase activity at lower level.</text>
</comment>
<dbReference type="AlphaFoldDB" id="A0AAW9A3U2"/>
<evidence type="ECO:0000256" key="11">
    <source>
        <dbReference type="ARBA" id="ARBA00047446"/>
    </source>
</evidence>
<sequence length="252" mass="27924">MAYKIKINDGVATFTINRPEMRNAINFEVMDGLEKFLGIVENDEKIAFAVITGSGDRAFCSGGDLSEFHGFRTAIEAYPMLSRMASLLFRLSTLPMPVIALVNGAAVGGGCEIASACDYRVVSSKARAGFIQGTLAITSGWGGATQLFTKMKNHDAVLKFLTEAKIHNAEELKSIGWATSIYDDTAEIGLHEFISTMKDIHPDVHRAYKKISIQNWKNTEIENRMLEEAEQCAKLWESEAHHKAVESFLRKK</sequence>
<dbReference type="Proteomes" id="UP001271648">
    <property type="component" value="Unassembled WGS sequence"/>
</dbReference>
<comment type="catalytic activity">
    <reaction evidence="5">
        <text>(2S)-ethylmalonyl-CoA + H(+) = butanoyl-CoA + CO2</text>
        <dbReference type="Rhea" id="RHEA:32131"/>
        <dbReference type="ChEBI" id="CHEBI:15378"/>
        <dbReference type="ChEBI" id="CHEBI:16526"/>
        <dbReference type="ChEBI" id="CHEBI:57371"/>
        <dbReference type="ChEBI" id="CHEBI:60909"/>
        <dbReference type="EC" id="4.1.1.94"/>
    </reaction>
    <physiologicalReaction direction="left-to-right" evidence="5">
        <dbReference type="Rhea" id="RHEA:32132"/>
    </physiologicalReaction>
</comment>
<keyword evidence="3" id="KW-0963">Cytoplasm</keyword>
<keyword evidence="15" id="KW-1185">Reference proteome</keyword>
<evidence type="ECO:0000256" key="10">
    <source>
        <dbReference type="ARBA" id="ARBA00042182"/>
    </source>
</evidence>